<dbReference type="EMBL" id="MLJW01000138">
    <property type="protein sequence ID" value="OIQ97056.1"/>
    <property type="molecule type" value="Genomic_DNA"/>
</dbReference>
<feature type="transmembrane region" description="Helical" evidence="2">
    <location>
        <begin position="62"/>
        <end position="81"/>
    </location>
</feature>
<keyword evidence="2" id="KW-0812">Transmembrane</keyword>
<keyword evidence="2" id="KW-0472">Membrane</keyword>
<evidence type="ECO:0000256" key="1">
    <source>
        <dbReference type="SAM" id="MobiDB-lite"/>
    </source>
</evidence>
<gene>
    <name evidence="3" type="ORF">GALL_208810</name>
</gene>
<dbReference type="AlphaFoldDB" id="A0A1J5RLH8"/>
<keyword evidence="2" id="KW-1133">Transmembrane helix</keyword>
<comment type="caution">
    <text evidence="3">The sequence shown here is derived from an EMBL/GenBank/DDBJ whole genome shotgun (WGS) entry which is preliminary data.</text>
</comment>
<evidence type="ECO:0000256" key="2">
    <source>
        <dbReference type="SAM" id="Phobius"/>
    </source>
</evidence>
<evidence type="ECO:0000313" key="3">
    <source>
        <dbReference type="EMBL" id="OIQ97056.1"/>
    </source>
</evidence>
<name>A0A1J5RLH8_9ZZZZ</name>
<accession>A0A1J5RLH8</accession>
<sequence>MISEADPERVEQKATKGTKRLEADHAGVGMAESTREEFDPETSFSPPLLRLIPAYLIPLRPLLFNLFRLGIFSLCALRVLWFKSLRPSNRRLLSMLTRRRGDAEKTDFWLLAPALGPCELRIDIECGISIPLSDASLDSRPPPPPRAAPPRARQPPLILSARGKTPRRKR</sequence>
<feature type="region of interest" description="Disordered" evidence="1">
    <location>
        <begin position="134"/>
        <end position="170"/>
    </location>
</feature>
<organism evidence="3">
    <name type="scientific">mine drainage metagenome</name>
    <dbReference type="NCBI Taxonomy" id="410659"/>
    <lineage>
        <taxon>unclassified sequences</taxon>
        <taxon>metagenomes</taxon>
        <taxon>ecological metagenomes</taxon>
    </lineage>
</organism>
<proteinExistence type="predicted"/>
<protein>
    <submittedName>
        <fullName evidence="3">Uncharacterized protein</fullName>
    </submittedName>
</protein>
<feature type="region of interest" description="Disordered" evidence="1">
    <location>
        <begin position="1"/>
        <end position="24"/>
    </location>
</feature>
<reference evidence="3" key="1">
    <citation type="submission" date="2016-10" db="EMBL/GenBank/DDBJ databases">
        <title>Sequence of Gallionella enrichment culture.</title>
        <authorList>
            <person name="Poehlein A."/>
            <person name="Muehling M."/>
            <person name="Daniel R."/>
        </authorList>
    </citation>
    <scope>NUCLEOTIDE SEQUENCE</scope>
</reference>